<dbReference type="InterPro" id="IPR012334">
    <property type="entry name" value="Pectin_lyas_fold"/>
</dbReference>
<reference evidence="3" key="1">
    <citation type="submission" date="2017-04" db="EMBL/GenBank/DDBJ databases">
        <authorList>
            <person name="Varghese N."/>
            <person name="Submissions S."/>
        </authorList>
    </citation>
    <scope>NUCLEOTIDE SEQUENCE [LARGE SCALE GENOMIC DNA]</scope>
    <source>
        <strain evidence="3">DSM 16512</strain>
    </source>
</reference>
<evidence type="ECO:0000313" key="3">
    <source>
        <dbReference type="Proteomes" id="UP000192602"/>
    </source>
</evidence>
<dbReference type="InterPro" id="IPR011050">
    <property type="entry name" value="Pectin_lyase_fold/virulence"/>
</dbReference>
<dbReference type="OrthoDB" id="8901262at2"/>
<dbReference type="InterPro" id="IPR059226">
    <property type="entry name" value="Choice_anch_Q_dom"/>
</dbReference>
<dbReference type="RefSeq" id="WP_084276194.1">
    <property type="nucleotide sequence ID" value="NZ_AP026671.1"/>
</dbReference>
<dbReference type="EMBL" id="FWWZ01000001">
    <property type="protein sequence ID" value="SMC09890.1"/>
    <property type="molecule type" value="Genomic_DNA"/>
</dbReference>
<name>A0A1W1WV29_9BACT</name>
<organism evidence="2 3">
    <name type="scientific">Nitratiruptor tergarcus DSM 16512</name>
    <dbReference type="NCBI Taxonomy" id="1069081"/>
    <lineage>
        <taxon>Bacteria</taxon>
        <taxon>Pseudomonadati</taxon>
        <taxon>Campylobacterota</taxon>
        <taxon>Epsilonproteobacteria</taxon>
        <taxon>Nautiliales</taxon>
        <taxon>Nitratiruptoraceae</taxon>
        <taxon>Nitratiruptor</taxon>
    </lineage>
</organism>
<feature type="domain" description="Right handed beta helix" evidence="1">
    <location>
        <begin position="213"/>
        <end position="355"/>
    </location>
</feature>
<dbReference type="InterPro" id="IPR035986">
    <property type="entry name" value="PKD_dom_sf"/>
</dbReference>
<evidence type="ECO:0000259" key="1">
    <source>
        <dbReference type="Pfam" id="PF13229"/>
    </source>
</evidence>
<dbReference type="Pfam" id="PF13229">
    <property type="entry name" value="Beta_helix"/>
    <property type="match status" value="1"/>
</dbReference>
<dbReference type="InterPro" id="IPR039448">
    <property type="entry name" value="Beta_helix"/>
</dbReference>
<protein>
    <submittedName>
        <fullName evidence="2">Right handed beta helix region</fullName>
    </submittedName>
</protein>
<evidence type="ECO:0000313" key="2">
    <source>
        <dbReference type="EMBL" id="SMC09890.1"/>
    </source>
</evidence>
<dbReference type="InterPro" id="IPR006626">
    <property type="entry name" value="PbH1"/>
</dbReference>
<dbReference type="SUPFAM" id="SSF51126">
    <property type="entry name" value="Pectin lyase-like"/>
    <property type="match status" value="2"/>
</dbReference>
<dbReference type="NCBIfam" id="NF041518">
    <property type="entry name" value="choice_anch_Q"/>
    <property type="match status" value="1"/>
</dbReference>
<sequence>MHPEKYITLLTLLPLSIFSATFNVSNTAELRQALENAAHNGENDTIILQPGRYVTTSDGKGTFTFHDDEEYNLTIQGAAGYDRSEIVLNGDNTDQVMNLTNAHRPQICLPGKKCNPLSNHKKPYSRPFLNLKNLSILYGKADSKGGGFYTDIDVLIKNCNISYNANSFKESNGFYAGGRVKILDSIISYNEGEGFHCDKSVEINNSKIIYNKGIGFTSRGLVKILDSVISNNEGNGFSASSAEVNNSTIANNGGDGFSASSAKITNSTISNNKGNGFSSSHTVEVNNSIISNNGGDGFISDYGSAYVTNSTISSNGGNGFSSSHTVEVNNSIISNNGRYGFISDYGSTYVTNSTISSNRGSGFYSSSYHHSATVINSKISKNGYNGFTSHSSVTVINSFILNNRYYGFFSSSNSIIINNNFINNPIHSNGLIANNIFFINQIKDNSAIDYFFSNSEFSWDSNEMQNKCIYSIADSKLYNNYINCEKIDEHGFDITKKSNLLPSIVGDIKLKDDNITLQSDSPAIDAGLNPDDELFKRYFDNAQEYAKILKYLKTDYFGNPRIVNGRIDIGASEYGNPPAHRNKPKITIEISSKPKIYHPVIIHLNIESPNEITELYIDKGNGYESIDPTIRSVSLTFDTPGDHLIKIKAIDDQGNVAQALKIITVENLSVQEAIEYGKQLCQKDPVSCGITTTSGAKEMIFTTPKEHIRNILVKKSNYNITGYFIHYNDPISTNPLFDWIYISSTLRTVKKLQGMKSDGSFSWSENLTNLFSSIKLSNDGRSITFK</sequence>
<dbReference type="Gene3D" id="2.160.20.10">
    <property type="entry name" value="Single-stranded right-handed beta-helix, Pectin lyase-like"/>
    <property type="match status" value="2"/>
</dbReference>
<dbReference type="SMART" id="SM00710">
    <property type="entry name" value="PbH1"/>
    <property type="match status" value="8"/>
</dbReference>
<keyword evidence="3" id="KW-1185">Reference proteome</keyword>
<dbReference type="SUPFAM" id="SSF49299">
    <property type="entry name" value="PKD domain"/>
    <property type="match status" value="1"/>
</dbReference>
<dbReference type="STRING" id="1069081.SAMN05660197_1712"/>
<gene>
    <name evidence="2" type="ORF">SAMN05660197_1712</name>
</gene>
<dbReference type="AlphaFoldDB" id="A0A1W1WV29"/>
<dbReference type="Proteomes" id="UP000192602">
    <property type="component" value="Unassembled WGS sequence"/>
</dbReference>
<proteinExistence type="predicted"/>
<accession>A0A1W1WV29</accession>